<keyword evidence="2 8" id="KW-0812">Transmembrane</keyword>
<dbReference type="OrthoDB" id="5810838at2759"/>
<keyword evidence="7 8" id="KW-0807">Transducer</keyword>
<dbReference type="AlphaFoldDB" id="A0A0N5CVD8"/>
<dbReference type="PANTHER" id="PTHR45695">
    <property type="entry name" value="LEUCOKININ RECEPTOR-RELATED"/>
    <property type="match status" value="1"/>
</dbReference>
<evidence type="ECO:0000256" key="2">
    <source>
        <dbReference type="ARBA" id="ARBA00022692"/>
    </source>
</evidence>
<proteinExistence type="inferred from homology"/>
<feature type="transmembrane region" description="Helical" evidence="9">
    <location>
        <begin position="280"/>
        <end position="302"/>
    </location>
</feature>
<evidence type="ECO:0000256" key="6">
    <source>
        <dbReference type="ARBA" id="ARBA00023170"/>
    </source>
</evidence>
<dbReference type="EMBL" id="UYYF01004281">
    <property type="protein sequence ID" value="VDN01339.1"/>
    <property type="molecule type" value="Genomic_DNA"/>
</dbReference>
<keyword evidence="4 8" id="KW-0297">G-protein coupled receptor</keyword>
<dbReference type="Gene3D" id="1.20.1070.10">
    <property type="entry name" value="Rhodopsin 7-helix transmembrane proteins"/>
    <property type="match status" value="1"/>
</dbReference>
<dbReference type="PROSITE" id="PS50262">
    <property type="entry name" value="G_PROTEIN_RECEP_F1_2"/>
    <property type="match status" value="1"/>
</dbReference>
<comment type="similarity">
    <text evidence="8">Belongs to the G-protein coupled receptor 1 family.</text>
</comment>
<evidence type="ECO:0000256" key="7">
    <source>
        <dbReference type="ARBA" id="ARBA00023224"/>
    </source>
</evidence>
<dbReference type="OMA" id="IVCIERY"/>
<evidence type="ECO:0000313" key="13">
    <source>
        <dbReference type="WBParaSite" id="TCLT_0000426801-mRNA-1"/>
    </source>
</evidence>
<dbReference type="SUPFAM" id="SSF81321">
    <property type="entry name" value="Family A G protein-coupled receptor-like"/>
    <property type="match status" value="1"/>
</dbReference>
<dbReference type="WBParaSite" id="TCLT_0000426801-mRNA-1">
    <property type="protein sequence ID" value="TCLT_0000426801-mRNA-1"/>
    <property type="gene ID" value="TCLT_0000426801"/>
</dbReference>
<dbReference type="Proteomes" id="UP000276776">
    <property type="component" value="Unassembled WGS sequence"/>
</dbReference>
<accession>A0A0N5CVD8</accession>
<keyword evidence="6 8" id="KW-0675">Receptor</keyword>
<dbReference type="STRING" id="103827.A0A0N5CVD8"/>
<dbReference type="PROSITE" id="PS00237">
    <property type="entry name" value="G_PROTEIN_RECEP_F1_1"/>
    <property type="match status" value="1"/>
</dbReference>
<evidence type="ECO:0000259" key="10">
    <source>
        <dbReference type="PROSITE" id="PS50262"/>
    </source>
</evidence>
<keyword evidence="12" id="KW-1185">Reference proteome</keyword>
<dbReference type="GO" id="GO:0005886">
    <property type="term" value="C:plasma membrane"/>
    <property type="evidence" value="ECO:0007669"/>
    <property type="project" value="TreeGrafter"/>
</dbReference>
<dbReference type="PRINTS" id="PR00237">
    <property type="entry name" value="GPCRRHODOPSN"/>
</dbReference>
<organism evidence="13">
    <name type="scientific">Thelazia callipaeda</name>
    <name type="common">Oriental eyeworm</name>
    <name type="synonym">Parasitic nematode</name>
    <dbReference type="NCBI Taxonomy" id="103827"/>
    <lineage>
        <taxon>Eukaryota</taxon>
        <taxon>Metazoa</taxon>
        <taxon>Ecdysozoa</taxon>
        <taxon>Nematoda</taxon>
        <taxon>Chromadorea</taxon>
        <taxon>Rhabditida</taxon>
        <taxon>Spirurina</taxon>
        <taxon>Spiruromorpha</taxon>
        <taxon>Thelazioidea</taxon>
        <taxon>Thelaziidae</taxon>
        <taxon>Thelazia</taxon>
    </lineage>
</organism>
<evidence type="ECO:0000313" key="11">
    <source>
        <dbReference type="EMBL" id="VDN01339.1"/>
    </source>
</evidence>
<evidence type="ECO:0000256" key="1">
    <source>
        <dbReference type="ARBA" id="ARBA00004141"/>
    </source>
</evidence>
<reference evidence="13" key="1">
    <citation type="submission" date="2017-02" db="UniProtKB">
        <authorList>
            <consortium name="WormBaseParasite"/>
        </authorList>
    </citation>
    <scope>IDENTIFICATION</scope>
</reference>
<evidence type="ECO:0000256" key="5">
    <source>
        <dbReference type="ARBA" id="ARBA00023136"/>
    </source>
</evidence>
<evidence type="ECO:0000256" key="4">
    <source>
        <dbReference type="ARBA" id="ARBA00023040"/>
    </source>
</evidence>
<gene>
    <name evidence="11" type="ORF">TCLT_LOCUS4257</name>
</gene>
<dbReference type="GO" id="GO:0004930">
    <property type="term" value="F:G protein-coupled receptor activity"/>
    <property type="evidence" value="ECO:0007669"/>
    <property type="project" value="UniProtKB-KW"/>
</dbReference>
<feature type="transmembrane region" description="Helical" evidence="9">
    <location>
        <begin position="87"/>
        <end position="108"/>
    </location>
</feature>
<evidence type="ECO:0000256" key="9">
    <source>
        <dbReference type="SAM" id="Phobius"/>
    </source>
</evidence>
<dbReference type="PANTHER" id="PTHR45695:SF15">
    <property type="entry name" value="OPSIN RH2"/>
    <property type="match status" value="1"/>
</dbReference>
<evidence type="ECO:0000313" key="12">
    <source>
        <dbReference type="Proteomes" id="UP000276776"/>
    </source>
</evidence>
<feature type="transmembrane region" description="Helical" evidence="9">
    <location>
        <begin position="185"/>
        <end position="206"/>
    </location>
</feature>
<keyword evidence="3 9" id="KW-1133">Transmembrane helix</keyword>
<dbReference type="Pfam" id="PF00001">
    <property type="entry name" value="7tm_1"/>
    <property type="match status" value="1"/>
</dbReference>
<evidence type="ECO:0000256" key="8">
    <source>
        <dbReference type="RuleBase" id="RU000688"/>
    </source>
</evidence>
<keyword evidence="5 9" id="KW-0472">Membrane</keyword>
<reference evidence="11 12" key="2">
    <citation type="submission" date="2018-11" db="EMBL/GenBank/DDBJ databases">
        <authorList>
            <consortium name="Pathogen Informatics"/>
        </authorList>
    </citation>
    <scope>NUCLEOTIDE SEQUENCE [LARGE SCALE GENOMIC DNA]</scope>
</reference>
<feature type="domain" description="G-protein coupled receptors family 1 profile" evidence="10">
    <location>
        <begin position="26"/>
        <end position="299"/>
    </location>
</feature>
<dbReference type="InterPro" id="IPR000276">
    <property type="entry name" value="GPCR_Rhodpsn"/>
</dbReference>
<name>A0A0N5CVD8_THECL</name>
<comment type="subcellular location">
    <subcellularLocation>
        <location evidence="1">Membrane</location>
        <topology evidence="1">Multi-pass membrane protein</topology>
    </subcellularLocation>
</comment>
<feature type="transmembrane region" description="Helical" evidence="9">
    <location>
        <begin position="12"/>
        <end position="36"/>
    </location>
</feature>
<feature type="transmembrane region" description="Helical" evidence="9">
    <location>
        <begin position="48"/>
        <end position="67"/>
    </location>
</feature>
<dbReference type="InterPro" id="IPR017452">
    <property type="entry name" value="GPCR_Rhodpsn_7TM"/>
</dbReference>
<feature type="transmembrane region" description="Helical" evidence="9">
    <location>
        <begin position="129"/>
        <end position="150"/>
    </location>
</feature>
<protein>
    <submittedName>
        <fullName evidence="13">G_PROTEIN_RECEP_F1_2 domain-containing protein</fullName>
    </submittedName>
</protein>
<feature type="transmembrane region" description="Helical" evidence="9">
    <location>
        <begin position="242"/>
        <end position="260"/>
    </location>
</feature>
<sequence>MRIVFISCAALFGTLFVVLTVVGLIGNSVVIAAISCDKKMRHSVMNMLLFNLAIADALNLIITTVEWSPTIALGRLEWILPAILCPLARYLEIIFLFVSILTQIVVCVERYVAIVYPMHARRLCSRQNIFILIVLTWLFVVLFAIPYALLHRLTPKCMLLLCRYFKQSLCVNPYVSTSFWRRYKWLEFFCFYFIPCIFQQYVSIFAKLVKLTKKQCNLCITVSTSEAVVHHQTEALRIRRNVVKMLVGCVSMYFICYSPIQTIFLSKALFDVQVSTTYEFILLMDALALMCSACNPLLYALFSKKFRARIARILVLSCSYICCYNRNRKAVSTSR</sequence>
<dbReference type="CDD" id="cd00637">
    <property type="entry name" value="7tm_classA_rhodopsin-like"/>
    <property type="match status" value="1"/>
</dbReference>
<evidence type="ECO:0000256" key="3">
    <source>
        <dbReference type="ARBA" id="ARBA00022989"/>
    </source>
</evidence>